<sequence>MAISAELQAQILRYHHVEKWRANTIAHQLGVHHHTVQCVLARSGLVPQRTLRVGGNALCSGLLATSRHVV</sequence>
<organism evidence="1">
    <name type="scientific">Sinorhizobium medicae</name>
    <dbReference type="NCBI Taxonomy" id="110321"/>
    <lineage>
        <taxon>Bacteria</taxon>
        <taxon>Pseudomonadati</taxon>
        <taxon>Pseudomonadota</taxon>
        <taxon>Alphaproteobacteria</taxon>
        <taxon>Hyphomicrobiales</taxon>
        <taxon>Rhizobiaceae</taxon>
        <taxon>Sinorhizobium/Ensifer group</taxon>
        <taxon>Sinorhizobium</taxon>
    </lineage>
</organism>
<evidence type="ECO:0000313" key="1">
    <source>
        <dbReference type="EMBL" id="VTZ60118.1"/>
    </source>
</evidence>
<dbReference type="EMBL" id="CABFNB010000038">
    <property type="protein sequence ID" value="VTZ60118.1"/>
    <property type="molecule type" value="Genomic_DNA"/>
</dbReference>
<dbReference type="AlphaFoldDB" id="A0A508WRH1"/>
<proteinExistence type="predicted"/>
<evidence type="ECO:0008006" key="2">
    <source>
        <dbReference type="Google" id="ProtNLM"/>
    </source>
</evidence>
<reference evidence="1" key="1">
    <citation type="submission" date="2019-06" db="EMBL/GenBank/DDBJ databases">
        <authorList>
            <person name="Le Quere A."/>
            <person name="Colella S."/>
        </authorList>
    </citation>
    <scope>NUCLEOTIDE SEQUENCE</scope>
    <source>
        <strain evidence="1">EmedicaeMD41</strain>
    </source>
</reference>
<accession>A0A508WRH1</accession>
<gene>
    <name evidence="1" type="ORF">EMEDMD4_1320009</name>
</gene>
<dbReference type="Proteomes" id="UP000507954">
    <property type="component" value="Unassembled WGS sequence"/>
</dbReference>
<protein>
    <recommendedName>
        <fullName evidence="2">Transposase</fullName>
    </recommendedName>
</protein>
<name>A0A508WRH1_9HYPH</name>
<dbReference type="RefSeq" id="WP_210272844.1">
    <property type="nucleotide sequence ID" value="NZ_CABFNB010000038.1"/>
</dbReference>